<dbReference type="GO" id="GO:0003723">
    <property type="term" value="F:RNA binding"/>
    <property type="evidence" value="ECO:0007669"/>
    <property type="project" value="UniProtKB-UniRule"/>
</dbReference>
<dbReference type="PhylomeDB" id="A0A0G4I9J2"/>
<evidence type="ECO:0000259" key="3">
    <source>
        <dbReference type="SMART" id="SM00322"/>
    </source>
</evidence>
<dbReference type="Gene3D" id="3.30.1370.10">
    <property type="entry name" value="K Homology domain, type 1"/>
    <property type="match status" value="1"/>
</dbReference>
<reference evidence="4" key="1">
    <citation type="submission" date="2014-11" db="EMBL/GenBank/DDBJ databases">
        <authorList>
            <person name="Otto D Thomas"/>
            <person name="Naeem Raeece"/>
        </authorList>
    </citation>
    <scope>NUCLEOTIDE SEQUENCE</scope>
</reference>
<dbReference type="EMBL" id="CDMZ01005717">
    <property type="protein sequence ID" value="CEM53691.1"/>
    <property type="molecule type" value="Genomic_DNA"/>
</dbReference>
<keyword evidence="1" id="KW-0694">RNA-binding</keyword>
<feature type="domain" description="K Homology" evidence="3">
    <location>
        <begin position="176"/>
        <end position="255"/>
    </location>
</feature>
<feature type="compositionally biased region" description="Low complexity" evidence="2">
    <location>
        <begin position="45"/>
        <end position="72"/>
    </location>
</feature>
<feature type="compositionally biased region" description="Low complexity" evidence="2">
    <location>
        <begin position="26"/>
        <end position="38"/>
    </location>
</feature>
<dbReference type="PROSITE" id="PS50084">
    <property type="entry name" value="KH_TYPE_1"/>
    <property type="match status" value="1"/>
</dbReference>
<dbReference type="InterPro" id="IPR004087">
    <property type="entry name" value="KH_dom"/>
</dbReference>
<dbReference type="SMART" id="SM00322">
    <property type="entry name" value="KH"/>
    <property type="match status" value="2"/>
</dbReference>
<proteinExistence type="predicted"/>
<dbReference type="AlphaFoldDB" id="A0A0G4I9J2"/>
<evidence type="ECO:0000256" key="2">
    <source>
        <dbReference type="SAM" id="MobiDB-lite"/>
    </source>
</evidence>
<dbReference type="VEuPathDB" id="CryptoDB:Cvel_12177"/>
<dbReference type="Pfam" id="PF00013">
    <property type="entry name" value="KH_1"/>
    <property type="match status" value="1"/>
</dbReference>
<dbReference type="InterPro" id="IPR004088">
    <property type="entry name" value="KH_dom_type_1"/>
</dbReference>
<accession>A0A0G4I9J2</accession>
<feature type="domain" description="K Homology" evidence="3">
    <location>
        <begin position="93"/>
        <end position="167"/>
    </location>
</feature>
<name>A0A0G4I9J2_9ALVE</name>
<organism evidence="4">
    <name type="scientific">Chromera velia CCMP2878</name>
    <dbReference type="NCBI Taxonomy" id="1169474"/>
    <lineage>
        <taxon>Eukaryota</taxon>
        <taxon>Sar</taxon>
        <taxon>Alveolata</taxon>
        <taxon>Colpodellida</taxon>
        <taxon>Chromeraceae</taxon>
        <taxon>Chromera</taxon>
    </lineage>
</organism>
<sequence>MEQLSANMVLPLDLLDQGPAPPPVDTAQQEQPQANNNPNGPPAPAQQNPPTQTQTHAGNAASSSGNAVPSASGAPAAAAAAAAGAGQRQDDLLRCKMRIRLPAFHVPRLAGRNADGVSFINEVQQRAEVRISFSRTTDLNGYKTLTVKAADPIRLNTARRLLLNRVAVWTAMRENGPVKENVRVPRAVVGSLIGMRGRAIGELELQSGASVAVENVHIMPPVPIVPGNTRMRGLTLTGTAEAILRCKVLIEAQIQAHRRGDVGFLGRRGTMTAG</sequence>
<evidence type="ECO:0000256" key="1">
    <source>
        <dbReference type="PROSITE-ProRule" id="PRU00117"/>
    </source>
</evidence>
<evidence type="ECO:0000313" key="4">
    <source>
        <dbReference type="EMBL" id="CEM53691.1"/>
    </source>
</evidence>
<feature type="region of interest" description="Disordered" evidence="2">
    <location>
        <begin position="1"/>
        <end position="72"/>
    </location>
</feature>
<dbReference type="InterPro" id="IPR036612">
    <property type="entry name" value="KH_dom_type_1_sf"/>
</dbReference>
<gene>
    <name evidence="4" type="ORF">Cvel_12177</name>
</gene>
<protein>
    <recommendedName>
        <fullName evidence="3">K Homology domain-containing protein</fullName>
    </recommendedName>
</protein>
<dbReference type="SUPFAM" id="SSF54791">
    <property type="entry name" value="Eukaryotic type KH-domain (KH-domain type I)"/>
    <property type="match status" value="1"/>
</dbReference>